<dbReference type="PANTHER" id="PTHR47691">
    <property type="entry name" value="REGULATOR-RELATED"/>
    <property type="match status" value="1"/>
</dbReference>
<comment type="caution">
    <text evidence="2">The sequence shown here is derived from an EMBL/GenBank/DDBJ whole genome shotgun (WGS) entry which is preliminary data.</text>
</comment>
<reference evidence="2" key="1">
    <citation type="submission" date="2023-03" db="EMBL/GenBank/DDBJ databases">
        <title>Massive genome expansion in bonnet fungi (Mycena s.s.) driven by repeated elements and novel gene families across ecological guilds.</title>
        <authorList>
            <consortium name="Lawrence Berkeley National Laboratory"/>
            <person name="Harder C.B."/>
            <person name="Miyauchi S."/>
            <person name="Viragh M."/>
            <person name="Kuo A."/>
            <person name="Thoen E."/>
            <person name="Andreopoulos B."/>
            <person name="Lu D."/>
            <person name="Skrede I."/>
            <person name="Drula E."/>
            <person name="Henrissat B."/>
            <person name="Morin E."/>
            <person name="Kohler A."/>
            <person name="Barry K."/>
            <person name="LaButti K."/>
            <person name="Morin E."/>
            <person name="Salamov A."/>
            <person name="Lipzen A."/>
            <person name="Mereny Z."/>
            <person name="Hegedus B."/>
            <person name="Baldrian P."/>
            <person name="Stursova M."/>
            <person name="Weitz H."/>
            <person name="Taylor A."/>
            <person name="Grigoriev I.V."/>
            <person name="Nagy L.G."/>
            <person name="Martin F."/>
            <person name="Kauserud H."/>
        </authorList>
    </citation>
    <scope>NUCLEOTIDE SEQUENCE</scope>
    <source>
        <strain evidence="2">CBHHK188m</strain>
    </source>
</reference>
<sequence>MPLHSANSETRLKNIIESLNITVDDLEILSDSLKIPFLSAISNITRAVLGSVQAVRQNRNGCALLMEQIHKLLYGIITVHINSETSGELPPEMLDHIGEFTEYDHVPVWDLNQSSVSEYRTLHKVYSFIEAQQDKSRIRRFFRQGEMSTLLRECNAGLQKALEVFTVGETSLISDIKDFQQYAEEKHQEVLQLIACLSDGASSDRASSGFPVYKTEPKIFHGRNSEVSDVIKAFTEGTPRIAILGVGGIGKTSLARAVLHHPTITTQYQQHPLTTAELAALIGSHVGLKLGKHFTQSVVQHFSGSPASLLVLDNLETLWDSAETRGDVENFLSDLTDIPQLALIITMRGAERPARICWTRPFLLPLQPLSYNAAHQTFIDIAEDHHDSQYIDKILLLTDHMPLAIDLIAHLVDYEGCPAILSRWETEKIALLSEGSDRRSNLEISISLSLSSPRITALPGSKALLSLLSVLPDGLSEAVLLQSKVPIYDILSCKAALLRTSLGYIDDQKHLKVLVPIREYMQTHHHPPDLLIRPLLRHFMSLLANYDKYSATISGHGLTAQLAANFANIQNLLSHGLQNNIDLMDTIDCTISFDRFGRVSNRGPTPVMDKIPSLLPQVENHRLEVRFITHVFSRWFYKPIPCPEALEHQALEHFPYFDDLDVKGSFHDNAGLYYFMHNHVSVALWHHQAALSLSTATGNMTRQCTSLTNLSRIQHQLGNYSAGQQYATESLHLARLSGNLWTEAEALMWDAACNTALGNYKHAILQLQRASDCTKLCGLSDGQLHHAIMCALAEVHMAKSEYGEAHIVLTQILSKIPEDQFNHAVMLTNIADVGGKSGEQEDNLLRSINSAQAIYHTLDYPRGVTWCHLIIADMNLRQGKLIEAKSQFCKSLDLCQGENADIVTFCLQRLGNITAWTPLNWSLSWTTVFLAHTLRLKQKLEIHKAVQFLGDVFLAEDDENTAASLFTVALEGFTDMDVHEGRADCMLRLGDISKWHGDIPKATELWQAARPLFKRSSQMKQVAKIDEKLASTVHDELDKLTDNFDCLSGPHALPRVVEEQMSRDKTKEVQM</sequence>
<proteinExistence type="predicted"/>
<dbReference type="AlphaFoldDB" id="A0AAD7P1K6"/>
<dbReference type="InterPro" id="IPR036537">
    <property type="entry name" value="Adaptor_Cbl_N_dom_sf"/>
</dbReference>
<dbReference type="Gene3D" id="3.40.50.300">
    <property type="entry name" value="P-loop containing nucleotide triphosphate hydrolases"/>
    <property type="match status" value="1"/>
</dbReference>
<evidence type="ECO:0000313" key="2">
    <source>
        <dbReference type="EMBL" id="KAJ7783997.1"/>
    </source>
</evidence>
<dbReference type="GO" id="GO:0007166">
    <property type="term" value="P:cell surface receptor signaling pathway"/>
    <property type="evidence" value="ECO:0007669"/>
    <property type="project" value="InterPro"/>
</dbReference>
<dbReference type="SUPFAM" id="SSF48452">
    <property type="entry name" value="TPR-like"/>
    <property type="match status" value="2"/>
</dbReference>
<dbReference type="InterPro" id="IPR059179">
    <property type="entry name" value="MLKL-like_MCAfunc"/>
</dbReference>
<evidence type="ECO:0000313" key="3">
    <source>
        <dbReference type="Proteomes" id="UP001215280"/>
    </source>
</evidence>
<dbReference type="CDD" id="cd21037">
    <property type="entry name" value="MLKL_NTD"/>
    <property type="match status" value="1"/>
</dbReference>
<dbReference type="PANTHER" id="PTHR47691:SF3">
    <property type="entry name" value="HTH-TYPE TRANSCRIPTIONAL REGULATOR RV0890C-RELATED"/>
    <property type="match status" value="1"/>
</dbReference>
<dbReference type="Gene3D" id="1.20.930.20">
    <property type="entry name" value="Adaptor protein Cbl, N-terminal domain"/>
    <property type="match status" value="1"/>
</dbReference>
<dbReference type="InterPro" id="IPR049052">
    <property type="entry name" value="nSTAND1"/>
</dbReference>
<gene>
    <name evidence="2" type="ORF">DFH07DRAFT_997497</name>
</gene>
<name>A0AAD7P1K6_9AGAR</name>
<dbReference type="Pfam" id="PF20703">
    <property type="entry name" value="nSTAND1"/>
    <property type="match status" value="1"/>
</dbReference>
<keyword evidence="3" id="KW-1185">Reference proteome</keyword>
<evidence type="ECO:0000259" key="1">
    <source>
        <dbReference type="Pfam" id="PF20703"/>
    </source>
</evidence>
<organism evidence="2 3">
    <name type="scientific">Mycena maculata</name>
    <dbReference type="NCBI Taxonomy" id="230809"/>
    <lineage>
        <taxon>Eukaryota</taxon>
        <taxon>Fungi</taxon>
        <taxon>Dikarya</taxon>
        <taxon>Basidiomycota</taxon>
        <taxon>Agaricomycotina</taxon>
        <taxon>Agaricomycetes</taxon>
        <taxon>Agaricomycetidae</taxon>
        <taxon>Agaricales</taxon>
        <taxon>Marasmiineae</taxon>
        <taxon>Mycenaceae</taxon>
        <taxon>Mycena</taxon>
    </lineage>
</organism>
<accession>A0AAD7P1K6</accession>
<protein>
    <recommendedName>
        <fullName evidence="1">Novel STAND NTPase 1 domain-containing protein</fullName>
    </recommendedName>
</protein>
<feature type="domain" description="Novel STAND NTPase 1" evidence="1">
    <location>
        <begin position="215"/>
        <end position="348"/>
    </location>
</feature>
<dbReference type="InterPro" id="IPR011990">
    <property type="entry name" value="TPR-like_helical_dom_sf"/>
</dbReference>
<dbReference type="Gene3D" id="1.25.40.10">
    <property type="entry name" value="Tetratricopeptide repeat domain"/>
    <property type="match status" value="3"/>
</dbReference>
<dbReference type="EMBL" id="JARJLG010000002">
    <property type="protein sequence ID" value="KAJ7783997.1"/>
    <property type="molecule type" value="Genomic_DNA"/>
</dbReference>
<dbReference type="Proteomes" id="UP001215280">
    <property type="component" value="Unassembled WGS sequence"/>
</dbReference>
<dbReference type="InterPro" id="IPR027417">
    <property type="entry name" value="P-loop_NTPase"/>
</dbReference>
<dbReference type="SUPFAM" id="SSF52540">
    <property type="entry name" value="P-loop containing nucleoside triphosphate hydrolases"/>
    <property type="match status" value="1"/>
</dbReference>